<evidence type="ECO:0000313" key="4">
    <source>
        <dbReference type="Proteomes" id="UP000037510"/>
    </source>
</evidence>
<feature type="non-terminal residue" evidence="3">
    <location>
        <position position="194"/>
    </location>
</feature>
<proteinExistence type="inferred from homology"/>
<gene>
    <name evidence="3" type="ORF">OBRU01_21964</name>
</gene>
<keyword evidence="4" id="KW-1185">Reference proteome</keyword>
<feature type="region of interest" description="Disordered" evidence="2">
    <location>
        <begin position="1"/>
        <end position="51"/>
    </location>
</feature>
<evidence type="ECO:0000313" key="3">
    <source>
        <dbReference type="EMBL" id="KOB65988.1"/>
    </source>
</evidence>
<comment type="caution">
    <text evidence="3">The sequence shown here is derived from an EMBL/GenBank/DDBJ whole genome shotgun (WGS) entry which is preliminary data.</text>
</comment>
<dbReference type="AlphaFoldDB" id="A0A0L7KRS2"/>
<dbReference type="EMBL" id="JTDY01006471">
    <property type="protein sequence ID" value="KOB65988.1"/>
    <property type="molecule type" value="Genomic_DNA"/>
</dbReference>
<sequence>MYSFDKDLWHVRKHTNSQDQEDEEEDKNRRSESPTTAVGAETPRELPNELSAPYEVPQFPIEQIEKKLLIQRQLNVKAAECAQSVRSFGGSEAGSVFEEAARLRSADDEEPDVILPHFQRVAISGEDTSGVPLEDLQLASSFLVQALEMRKRYMELSMQSYAMITSRFIRTLDAEGPTANNIVPPCKVVKSHIE</sequence>
<dbReference type="InterPro" id="IPR006329">
    <property type="entry name" value="AMPD"/>
</dbReference>
<dbReference type="Proteomes" id="UP000037510">
    <property type="component" value="Unassembled WGS sequence"/>
</dbReference>
<protein>
    <submittedName>
        <fullName evidence="3">AMP deaminase 2</fullName>
    </submittedName>
</protein>
<name>A0A0L7KRS2_OPEBR</name>
<feature type="compositionally biased region" description="Basic and acidic residues" evidence="2">
    <location>
        <begin position="1"/>
        <end position="10"/>
    </location>
</feature>
<dbReference type="Pfam" id="PF19326">
    <property type="entry name" value="AMP_deaminase"/>
    <property type="match status" value="1"/>
</dbReference>
<comment type="similarity">
    <text evidence="1">Belongs to the metallo-dependent hydrolases superfamily. Adenosine and AMP deaminases family.</text>
</comment>
<reference evidence="3 4" key="1">
    <citation type="journal article" date="2015" name="Genome Biol. Evol.">
        <title>The genome of winter moth (Operophtera brumata) provides a genomic perspective on sexual dimorphism and phenology.</title>
        <authorList>
            <person name="Derks M.F."/>
            <person name="Smit S."/>
            <person name="Salis L."/>
            <person name="Schijlen E."/>
            <person name="Bossers A."/>
            <person name="Mateman C."/>
            <person name="Pijl A.S."/>
            <person name="de Ridder D."/>
            <person name="Groenen M.A."/>
            <person name="Visser M.E."/>
            <person name="Megens H.J."/>
        </authorList>
    </citation>
    <scope>NUCLEOTIDE SEQUENCE [LARGE SCALE GENOMIC DNA]</scope>
    <source>
        <strain evidence="3">WM2013NL</strain>
        <tissue evidence="3">Head and thorax</tissue>
    </source>
</reference>
<evidence type="ECO:0000256" key="1">
    <source>
        <dbReference type="ARBA" id="ARBA00006676"/>
    </source>
</evidence>
<dbReference type="GO" id="GO:0003876">
    <property type="term" value="F:AMP deaminase activity"/>
    <property type="evidence" value="ECO:0007669"/>
    <property type="project" value="InterPro"/>
</dbReference>
<dbReference type="GO" id="GO:0032264">
    <property type="term" value="P:IMP salvage"/>
    <property type="evidence" value="ECO:0007669"/>
    <property type="project" value="InterPro"/>
</dbReference>
<dbReference type="STRING" id="104452.A0A0L7KRS2"/>
<evidence type="ECO:0000256" key="2">
    <source>
        <dbReference type="SAM" id="MobiDB-lite"/>
    </source>
</evidence>
<organism evidence="3 4">
    <name type="scientific">Operophtera brumata</name>
    <name type="common">Winter moth</name>
    <name type="synonym">Phalaena brumata</name>
    <dbReference type="NCBI Taxonomy" id="104452"/>
    <lineage>
        <taxon>Eukaryota</taxon>
        <taxon>Metazoa</taxon>
        <taxon>Ecdysozoa</taxon>
        <taxon>Arthropoda</taxon>
        <taxon>Hexapoda</taxon>
        <taxon>Insecta</taxon>
        <taxon>Pterygota</taxon>
        <taxon>Neoptera</taxon>
        <taxon>Endopterygota</taxon>
        <taxon>Lepidoptera</taxon>
        <taxon>Glossata</taxon>
        <taxon>Ditrysia</taxon>
        <taxon>Geometroidea</taxon>
        <taxon>Geometridae</taxon>
        <taxon>Larentiinae</taxon>
        <taxon>Operophtera</taxon>
    </lineage>
</organism>
<accession>A0A0L7KRS2</accession>